<dbReference type="AlphaFoldDB" id="A0A8S1Y3U5"/>
<dbReference type="OMA" id="RNGQYHE"/>
<keyword evidence="2" id="KW-1185">Reference proteome</keyword>
<name>A0A8S1Y3U5_PAROT</name>
<dbReference type="PANTHER" id="PTHR23084">
    <property type="entry name" value="PHOSPHATIDYLINOSITOL-4-PHOSPHATE 5-KINASE RELATED"/>
    <property type="match status" value="1"/>
</dbReference>
<comment type="caution">
    <text evidence="1">The sequence shown here is derived from an EMBL/GenBank/DDBJ whole genome shotgun (WGS) entry which is preliminary data.</text>
</comment>
<dbReference type="OrthoDB" id="306522at2759"/>
<proteinExistence type="predicted"/>
<protein>
    <submittedName>
        <fullName evidence="1">Uncharacterized protein</fullName>
    </submittedName>
</protein>
<organism evidence="1 2">
    <name type="scientific">Paramecium octaurelia</name>
    <dbReference type="NCBI Taxonomy" id="43137"/>
    <lineage>
        <taxon>Eukaryota</taxon>
        <taxon>Sar</taxon>
        <taxon>Alveolata</taxon>
        <taxon>Ciliophora</taxon>
        <taxon>Intramacronucleata</taxon>
        <taxon>Oligohymenophorea</taxon>
        <taxon>Peniculida</taxon>
        <taxon>Parameciidae</taxon>
        <taxon>Paramecium</taxon>
    </lineage>
</organism>
<evidence type="ECO:0000313" key="1">
    <source>
        <dbReference type="EMBL" id="CAD8208766.1"/>
    </source>
</evidence>
<gene>
    <name evidence="1" type="ORF">POCTA_138.1.T1450060</name>
</gene>
<reference evidence="1" key="1">
    <citation type="submission" date="2021-01" db="EMBL/GenBank/DDBJ databases">
        <authorList>
            <consortium name="Genoscope - CEA"/>
            <person name="William W."/>
        </authorList>
    </citation>
    <scope>NUCLEOTIDE SEQUENCE</scope>
</reference>
<dbReference type="EMBL" id="CAJJDP010000147">
    <property type="protein sequence ID" value="CAD8208766.1"/>
    <property type="molecule type" value="Genomic_DNA"/>
</dbReference>
<evidence type="ECO:0000313" key="2">
    <source>
        <dbReference type="Proteomes" id="UP000683925"/>
    </source>
</evidence>
<dbReference type="PANTHER" id="PTHR23084:SF263">
    <property type="entry name" value="MORN REPEAT-CONTAINING PROTEIN 1"/>
    <property type="match status" value="1"/>
</dbReference>
<dbReference type="Proteomes" id="UP000683925">
    <property type="component" value="Unassembled WGS sequence"/>
</dbReference>
<sequence>MNSSKNFIHIMDNMYSFDGEVIVRLENVDLQKMKRISKIAEEQNQMAIQYGGFVLEIDKILYNPQNQTMCIKYKDDIYLKKLENKQFMNEQTKCLLFNQACALLKILSQKSSQQQILQESSQQEISQNLGYLKINHSNFFLNEANQTFAITFISDNLWTNSEETHTYRKTIANLMEVIIEHPKGNLCVDISAFFREQIKELKQDNFGIYYFFANYREQYNELQQEFQEIMPNLPKELLSEEWFNQGCAIITEQPLQLILKNKMIDQKKQEQQAQLCCSQENFDSNYFYYFDQRRLVLYREQNRNKNSIDRAYKLDKVLNLYKLISDMIEGFQLGKIPSLDYYDPTEQYFILYHVEDHFSQKGSKDQVRDFRIYFSQLIYRLNKMDPKMFEFNQMKQEIDTQYINKESNRMLSWLDLANNQILDQFIQYRELYGKDQMLELKDFNKIIERDQFKVSFFIKGQDQPGEVQIGYAVDNQGHYYKGTFKNGQLLFGDILQVSQNKQQIINYRDVSYQNNRICGDNCQKIVYGQKSLRYQQIEWFEGKLRNGQYHESGKLKQYNKNQMYEGNWVNGLLEGKGTLTMLNVDRNTLDYIKYEGNFHEGEFHDQQGKFYLDEKFTKFEIRNFQNGQQKGKGIRYVKKGQSFQRVFF</sequence>
<accession>A0A8S1Y3U5</accession>